<dbReference type="InterPro" id="IPR025877">
    <property type="entry name" value="MobA-like_NTP_Trfase"/>
</dbReference>
<evidence type="ECO:0000259" key="1">
    <source>
        <dbReference type="Pfam" id="PF12804"/>
    </source>
</evidence>
<organism evidence="2 3">
    <name type="scientific">Anaerobacillus arseniciselenatis</name>
    <dbReference type="NCBI Taxonomy" id="85682"/>
    <lineage>
        <taxon>Bacteria</taxon>
        <taxon>Bacillati</taxon>
        <taxon>Bacillota</taxon>
        <taxon>Bacilli</taxon>
        <taxon>Bacillales</taxon>
        <taxon>Bacillaceae</taxon>
        <taxon>Anaerobacillus</taxon>
    </lineage>
</organism>
<gene>
    <name evidence="2" type="ORF">BKP35_06400</name>
</gene>
<dbReference type="OrthoDB" id="285216at2"/>
<dbReference type="Proteomes" id="UP000180098">
    <property type="component" value="Unassembled WGS sequence"/>
</dbReference>
<accession>A0A1S2LT21</accession>
<dbReference type="InterPro" id="IPR029044">
    <property type="entry name" value="Nucleotide-diphossugar_trans"/>
</dbReference>
<comment type="caution">
    <text evidence="2">The sequence shown here is derived from an EMBL/GenBank/DDBJ whole genome shotgun (WGS) entry which is preliminary data.</text>
</comment>
<dbReference type="EMBL" id="MLQQ01000006">
    <property type="protein sequence ID" value="OIJ14505.1"/>
    <property type="molecule type" value="Genomic_DNA"/>
</dbReference>
<protein>
    <recommendedName>
        <fullName evidence="1">MobA-like NTP transferase domain-containing protein</fullName>
    </recommendedName>
</protein>
<evidence type="ECO:0000313" key="2">
    <source>
        <dbReference type="EMBL" id="OIJ14505.1"/>
    </source>
</evidence>
<proteinExistence type="predicted"/>
<dbReference type="Gene3D" id="3.90.550.10">
    <property type="entry name" value="Spore Coat Polysaccharide Biosynthesis Protein SpsA, Chain A"/>
    <property type="match status" value="1"/>
</dbReference>
<dbReference type="AlphaFoldDB" id="A0A1S2LT21"/>
<dbReference type="PANTHER" id="PTHR43777">
    <property type="entry name" value="MOLYBDENUM COFACTOR CYTIDYLYLTRANSFERASE"/>
    <property type="match status" value="1"/>
</dbReference>
<keyword evidence="3" id="KW-1185">Reference proteome</keyword>
<dbReference type="SUPFAM" id="SSF53448">
    <property type="entry name" value="Nucleotide-diphospho-sugar transferases"/>
    <property type="match status" value="1"/>
</dbReference>
<dbReference type="Pfam" id="PF12804">
    <property type="entry name" value="NTP_transf_3"/>
    <property type="match status" value="1"/>
</dbReference>
<dbReference type="CDD" id="cd04182">
    <property type="entry name" value="GT_2_like_f"/>
    <property type="match status" value="1"/>
</dbReference>
<name>A0A1S2LT21_9BACI</name>
<dbReference type="GO" id="GO:0016779">
    <property type="term" value="F:nucleotidyltransferase activity"/>
    <property type="evidence" value="ECO:0007669"/>
    <property type="project" value="UniProtKB-ARBA"/>
</dbReference>
<dbReference type="PANTHER" id="PTHR43777:SF1">
    <property type="entry name" value="MOLYBDENUM COFACTOR CYTIDYLYLTRANSFERASE"/>
    <property type="match status" value="1"/>
</dbReference>
<feature type="domain" description="MobA-like NTP transferase" evidence="1">
    <location>
        <begin position="4"/>
        <end position="161"/>
    </location>
</feature>
<reference evidence="2 3" key="1">
    <citation type="submission" date="2016-10" db="EMBL/GenBank/DDBJ databases">
        <title>Draft genome sequences of four alkaliphilic bacteria belonging to the Anaerobacillus genus.</title>
        <authorList>
            <person name="Bassil N.M."/>
            <person name="Lloyd J.R."/>
        </authorList>
    </citation>
    <scope>NUCLEOTIDE SEQUENCE [LARGE SCALE GENOMIC DNA]</scope>
    <source>
        <strain evidence="2 3">DSM 15340</strain>
    </source>
</reference>
<sequence>MITAIILAAGKSSRLGSPKQLLPFHKKSLIRVVTENLLETKVDKVIVVLGHQADTISNELQGLPVRVIINPEYELGHSSSMIAGVKAANLNSSLMFVLGDQPLIKSETINHLVDLHMESRKIVVPSYQGKNGHPVIFPKKFRSKLLSLQGDIGAKHIIAANRNETLFNDVKDQGIILDIDTWNDYQLLSRRFNLCLTD</sequence>
<evidence type="ECO:0000313" key="3">
    <source>
        <dbReference type="Proteomes" id="UP000180098"/>
    </source>
</evidence>